<dbReference type="Pfam" id="PF09685">
    <property type="entry name" value="MamF_MmsF"/>
    <property type="match status" value="1"/>
</dbReference>
<evidence type="ECO:0008006" key="8">
    <source>
        <dbReference type="Google" id="ProtNLM"/>
    </source>
</evidence>
<evidence type="ECO:0000256" key="4">
    <source>
        <dbReference type="ARBA" id="ARBA00023136"/>
    </source>
</evidence>
<dbReference type="Proteomes" id="UP000283387">
    <property type="component" value="Unassembled WGS sequence"/>
</dbReference>
<sequence length="119" mass="13503">MERIIDNPDERTWGMLCHLSALAGYIIPIPFMNIIGPLIVYNIKKQEYDFVEDQGKEALNFQITMTLALLVAVVLALILIGFLLMGLIALFSLIFTIIGAVKASQGEFYRYPISYRFIK</sequence>
<comment type="caution">
    <text evidence="6">The sequence shown here is derived from an EMBL/GenBank/DDBJ whole genome shotgun (WGS) entry which is preliminary data.</text>
</comment>
<reference evidence="6 7" key="1">
    <citation type="submission" date="2018-09" db="EMBL/GenBank/DDBJ databases">
        <title>Genomic Encyclopedia of Archaeal and Bacterial Type Strains, Phase II (KMG-II): from individual species to whole genera.</title>
        <authorList>
            <person name="Goeker M."/>
        </authorList>
    </citation>
    <scope>NUCLEOTIDE SEQUENCE [LARGE SCALE GENOMIC DNA]</scope>
    <source>
        <strain evidence="6 7">DSM 27148</strain>
    </source>
</reference>
<evidence type="ECO:0000313" key="7">
    <source>
        <dbReference type="Proteomes" id="UP000283387"/>
    </source>
</evidence>
<accession>A0A419VX77</accession>
<protein>
    <recommendedName>
        <fullName evidence="8">Tic20 family protein</fullName>
    </recommendedName>
</protein>
<proteinExistence type="predicted"/>
<dbReference type="RefSeq" id="WP_120274853.1">
    <property type="nucleotide sequence ID" value="NZ_RAPN01000003.1"/>
</dbReference>
<evidence type="ECO:0000256" key="2">
    <source>
        <dbReference type="ARBA" id="ARBA00022692"/>
    </source>
</evidence>
<comment type="subcellular location">
    <subcellularLocation>
        <location evidence="1">Membrane</location>
        <topology evidence="1">Multi-pass membrane protein</topology>
    </subcellularLocation>
</comment>
<evidence type="ECO:0000313" key="6">
    <source>
        <dbReference type="EMBL" id="RKD87833.1"/>
    </source>
</evidence>
<dbReference type="AlphaFoldDB" id="A0A419VX77"/>
<feature type="transmembrane region" description="Helical" evidence="5">
    <location>
        <begin position="21"/>
        <end position="43"/>
    </location>
</feature>
<dbReference type="OrthoDB" id="9808930at2"/>
<keyword evidence="3 5" id="KW-1133">Transmembrane helix</keyword>
<dbReference type="InterPro" id="IPR019109">
    <property type="entry name" value="MamF_MmsF"/>
</dbReference>
<organism evidence="6 7">
    <name type="scientific">Mangrovibacterium diazotrophicum</name>
    <dbReference type="NCBI Taxonomy" id="1261403"/>
    <lineage>
        <taxon>Bacteria</taxon>
        <taxon>Pseudomonadati</taxon>
        <taxon>Bacteroidota</taxon>
        <taxon>Bacteroidia</taxon>
        <taxon>Marinilabiliales</taxon>
        <taxon>Prolixibacteraceae</taxon>
        <taxon>Mangrovibacterium</taxon>
    </lineage>
</organism>
<evidence type="ECO:0000256" key="5">
    <source>
        <dbReference type="SAM" id="Phobius"/>
    </source>
</evidence>
<keyword evidence="4 5" id="KW-0472">Membrane</keyword>
<feature type="transmembrane region" description="Helical" evidence="5">
    <location>
        <begin position="63"/>
        <end position="95"/>
    </location>
</feature>
<name>A0A419VX77_9BACT</name>
<evidence type="ECO:0000256" key="1">
    <source>
        <dbReference type="ARBA" id="ARBA00004141"/>
    </source>
</evidence>
<keyword evidence="2 5" id="KW-0812">Transmembrane</keyword>
<dbReference type="EMBL" id="RAPN01000003">
    <property type="protein sequence ID" value="RKD87833.1"/>
    <property type="molecule type" value="Genomic_DNA"/>
</dbReference>
<evidence type="ECO:0000256" key="3">
    <source>
        <dbReference type="ARBA" id="ARBA00022989"/>
    </source>
</evidence>
<keyword evidence="7" id="KW-1185">Reference proteome</keyword>
<gene>
    <name evidence="6" type="ORF">BC643_3840</name>
</gene>